<protein>
    <submittedName>
        <fullName evidence="3">VanZ family protein</fullName>
    </submittedName>
</protein>
<sequence length="187" mass="20227">MDRGWLFWASTMTGTVVLTVVALPLAVLAVCALALRRRAKGWRYPWRLSLADVGLVYGTLPWLWITLEPGSGAWRVPGRTSLVPFADILDAVAHGAVLGIVGNMLVLAAVGAFGPVRFAALATLPRIVLFAACCSTAIEVAQYVFQLDRVSSVDDVLLNTLGAAMAALVSRPWWRVREEQREPVLTG</sequence>
<organism evidence="3 4">
    <name type="scientific">Crossiella equi</name>
    <dbReference type="NCBI Taxonomy" id="130796"/>
    <lineage>
        <taxon>Bacteria</taxon>
        <taxon>Bacillati</taxon>
        <taxon>Actinomycetota</taxon>
        <taxon>Actinomycetes</taxon>
        <taxon>Pseudonocardiales</taxon>
        <taxon>Pseudonocardiaceae</taxon>
        <taxon>Crossiella</taxon>
    </lineage>
</organism>
<keyword evidence="1" id="KW-0472">Membrane</keyword>
<dbReference type="EMBL" id="JAGIOO010000001">
    <property type="protein sequence ID" value="MBP2471953.1"/>
    <property type="molecule type" value="Genomic_DNA"/>
</dbReference>
<evidence type="ECO:0000256" key="1">
    <source>
        <dbReference type="SAM" id="Phobius"/>
    </source>
</evidence>
<evidence type="ECO:0000313" key="4">
    <source>
        <dbReference type="Proteomes" id="UP001519363"/>
    </source>
</evidence>
<accession>A0ABS5A5S2</accession>
<proteinExistence type="predicted"/>
<name>A0ABS5A5S2_9PSEU</name>
<feature type="domain" description="VanZ-like" evidence="2">
    <location>
        <begin position="62"/>
        <end position="170"/>
    </location>
</feature>
<dbReference type="Pfam" id="PF04892">
    <property type="entry name" value="VanZ"/>
    <property type="match status" value="1"/>
</dbReference>
<dbReference type="InterPro" id="IPR006976">
    <property type="entry name" value="VanZ-like"/>
</dbReference>
<dbReference type="Proteomes" id="UP001519363">
    <property type="component" value="Unassembled WGS sequence"/>
</dbReference>
<reference evidence="3 4" key="1">
    <citation type="submission" date="2021-03" db="EMBL/GenBank/DDBJ databases">
        <title>Sequencing the genomes of 1000 actinobacteria strains.</title>
        <authorList>
            <person name="Klenk H.-P."/>
        </authorList>
    </citation>
    <scope>NUCLEOTIDE SEQUENCE [LARGE SCALE GENOMIC DNA]</scope>
    <source>
        <strain evidence="3 4">DSM 44580</strain>
    </source>
</reference>
<gene>
    <name evidence="3" type="ORF">JOF53_000825</name>
</gene>
<keyword evidence="1" id="KW-1133">Transmembrane helix</keyword>
<keyword evidence="4" id="KW-1185">Reference proteome</keyword>
<keyword evidence="1" id="KW-0812">Transmembrane</keyword>
<feature type="transmembrane region" description="Helical" evidence="1">
    <location>
        <begin position="91"/>
        <end position="115"/>
    </location>
</feature>
<feature type="transmembrane region" description="Helical" evidence="1">
    <location>
        <begin position="6"/>
        <end position="35"/>
    </location>
</feature>
<dbReference type="RefSeq" id="WP_086789793.1">
    <property type="nucleotide sequence ID" value="NZ_JAGIOO010000001.1"/>
</dbReference>
<evidence type="ECO:0000313" key="3">
    <source>
        <dbReference type="EMBL" id="MBP2471953.1"/>
    </source>
</evidence>
<comment type="caution">
    <text evidence="3">The sequence shown here is derived from an EMBL/GenBank/DDBJ whole genome shotgun (WGS) entry which is preliminary data.</text>
</comment>
<feature type="transmembrane region" description="Helical" evidence="1">
    <location>
        <begin position="47"/>
        <end position="65"/>
    </location>
</feature>
<evidence type="ECO:0000259" key="2">
    <source>
        <dbReference type="Pfam" id="PF04892"/>
    </source>
</evidence>